<dbReference type="InterPro" id="IPR044824">
    <property type="entry name" value="MAIN-like"/>
</dbReference>
<dbReference type="Pfam" id="PF10536">
    <property type="entry name" value="PMD"/>
    <property type="match status" value="1"/>
</dbReference>
<dbReference type="GeneID" id="107824622"/>
<dbReference type="PaxDb" id="4097-A0A1S4D0R9"/>
<dbReference type="KEGG" id="nta:107824622"/>
<dbReference type="AlphaFoldDB" id="A0A1S4D0R9"/>
<dbReference type="PANTHER" id="PTHR46033">
    <property type="entry name" value="PROTEIN MAIN-LIKE 2"/>
    <property type="match status" value="1"/>
</dbReference>
<protein>
    <submittedName>
        <fullName evidence="2">Serine/threonine-protein phosphatase 7 long form homolog</fullName>
    </submittedName>
</protein>
<dbReference type="GO" id="GO:0010073">
    <property type="term" value="P:meristem maintenance"/>
    <property type="evidence" value="ECO:0007669"/>
    <property type="project" value="InterPro"/>
</dbReference>
<reference evidence="2" key="2">
    <citation type="submission" date="2025-08" db="UniProtKB">
        <authorList>
            <consortium name="RefSeq"/>
        </authorList>
    </citation>
    <scope>IDENTIFICATION</scope>
</reference>
<proteinExistence type="predicted"/>
<dbReference type="PANTHER" id="PTHR46033:SF8">
    <property type="entry name" value="PROTEIN MAINTENANCE OF MERISTEMS-LIKE"/>
    <property type="match status" value="1"/>
</dbReference>
<dbReference type="Proteomes" id="UP000790787">
    <property type="component" value="Chromosome 19"/>
</dbReference>
<dbReference type="RefSeq" id="XP_016506913.1">
    <property type="nucleotide sequence ID" value="XM_016651427.1"/>
</dbReference>
<organism evidence="1 2">
    <name type="scientific">Nicotiana tabacum</name>
    <name type="common">Common tobacco</name>
    <dbReference type="NCBI Taxonomy" id="4097"/>
    <lineage>
        <taxon>Eukaryota</taxon>
        <taxon>Viridiplantae</taxon>
        <taxon>Streptophyta</taxon>
        <taxon>Embryophyta</taxon>
        <taxon>Tracheophyta</taxon>
        <taxon>Spermatophyta</taxon>
        <taxon>Magnoliopsida</taxon>
        <taxon>eudicotyledons</taxon>
        <taxon>Gunneridae</taxon>
        <taxon>Pentapetalae</taxon>
        <taxon>asterids</taxon>
        <taxon>lamiids</taxon>
        <taxon>Solanales</taxon>
        <taxon>Solanaceae</taxon>
        <taxon>Nicotianoideae</taxon>
        <taxon>Nicotianeae</taxon>
        <taxon>Nicotiana</taxon>
    </lineage>
</organism>
<gene>
    <name evidence="2" type="primary">LOC107824622</name>
</gene>
<accession>A0A1S4D0R9</accession>
<dbReference type="STRING" id="4097.A0A1S4D0R9"/>
<dbReference type="OMA" id="WHARAIV"/>
<reference evidence="1" key="1">
    <citation type="journal article" date="2014" name="Nat. Commun.">
        <title>The tobacco genome sequence and its comparison with those of tomato and potato.</title>
        <authorList>
            <person name="Sierro N."/>
            <person name="Battey J.N."/>
            <person name="Ouadi S."/>
            <person name="Bakaher N."/>
            <person name="Bovet L."/>
            <person name="Willig A."/>
            <person name="Goepfert S."/>
            <person name="Peitsch M.C."/>
            <person name="Ivanov N.V."/>
        </authorList>
    </citation>
    <scope>NUCLEOTIDE SEQUENCE [LARGE SCALE GENOMIC DNA]</scope>
</reference>
<sequence length="186" mass="21862">MWEFIRDHPLHPRIVRRLQDTGFYRIIEIGRLQFDWVLITAMIERWQPETHTFYVPIREATITLEDVEVLFGLSVDGLHIAYMHALRDYRGLHYLHMLQRIAGFQPAEETALSEASRLQLTPVRQHLEAMDAEITDDSPPEVIDRHTRLLLLLMFGGILFPNTSENLVILRFLHHLERLDDLPGYS</sequence>
<dbReference type="InterPro" id="IPR019557">
    <property type="entry name" value="AminoTfrase-like_pln_mobile"/>
</dbReference>
<dbReference type="OrthoDB" id="1433768at2759"/>
<name>A0A1S4D0R9_TOBAC</name>
<keyword evidence="1" id="KW-1185">Reference proteome</keyword>
<evidence type="ECO:0000313" key="2">
    <source>
        <dbReference type="RefSeq" id="XP_016506913.1"/>
    </source>
</evidence>
<evidence type="ECO:0000313" key="1">
    <source>
        <dbReference type="Proteomes" id="UP000790787"/>
    </source>
</evidence>